<dbReference type="Pfam" id="PF00106">
    <property type="entry name" value="adh_short"/>
    <property type="match status" value="1"/>
</dbReference>
<evidence type="ECO:0000256" key="1">
    <source>
        <dbReference type="ARBA" id="ARBA00023002"/>
    </source>
</evidence>
<keyword evidence="1" id="KW-0560">Oxidoreductase</keyword>
<sequence length="383" mass="40182">MPPSISGGPDTPRAATPPTATASPSSPPTPTPSRPTGRIRATSGRTWRPASCRPTTSTRGLPSSLEHEQVRRGSAVKHAVVTGATNGIGEAIARGLAGPGRMVTLVGRSDSRLRAARDRIAAEVPGAELALARADFAELDEVRGLAEGLSAGPPPDVVVSNAAVVAPVDRMTSAGLPRMLTINYLAPYLLLRTLSAMVDHARLIIIGSDPVLLAHEPVDLDDIICADPERLGEHTGLWPYYGYARSKNMNTMFAHALARRLDGTGVTVNVCHPGTIAGTGLGTEAPGLGPIIVRAHRDGILPQPGPQPGVGRWEHGRSDPAELPGPEVGARTPIWLAVSPELDGITGRFYAGRTPVEPAPHTTDPERCERLWRETAALVGLAP</sequence>
<dbReference type="InterPro" id="IPR036291">
    <property type="entry name" value="NAD(P)-bd_dom_sf"/>
</dbReference>
<feature type="region of interest" description="Disordered" evidence="2">
    <location>
        <begin position="1"/>
        <end position="67"/>
    </location>
</feature>
<dbReference type="Gene3D" id="3.40.50.720">
    <property type="entry name" value="NAD(P)-binding Rossmann-like Domain"/>
    <property type="match status" value="1"/>
</dbReference>
<dbReference type="KEGG" id="nah:F5544_12735"/>
<dbReference type="AlphaFoldDB" id="A0A6G9YBI1"/>
<evidence type="ECO:0000313" key="3">
    <source>
        <dbReference type="EMBL" id="QIS10437.1"/>
    </source>
</evidence>
<dbReference type="PANTHER" id="PTHR43157">
    <property type="entry name" value="PHOSPHATIDYLINOSITOL-GLYCAN BIOSYNTHESIS CLASS F PROTEIN-RELATED"/>
    <property type="match status" value="1"/>
</dbReference>
<proteinExistence type="predicted"/>
<dbReference type="Proteomes" id="UP000503540">
    <property type="component" value="Chromosome"/>
</dbReference>
<dbReference type="SUPFAM" id="SSF51735">
    <property type="entry name" value="NAD(P)-binding Rossmann-fold domains"/>
    <property type="match status" value="1"/>
</dbReference>
<organism evidence="3 4">
    <name type="scientific">Nocardia arthritidis</name>
    <dbReference type="NCBI Taxonomy" id="228602"/>
    <lineage>
        <taxon>Bacteria</taxon>
        <taxon>Bacillati</taxon>
        <taxon>Actinomycetota</taxon>
        <taxon>Actinomycetes</taxon>
        <taxon>Mycobacteriales</taxon>
        <taxon>Nocardiaceae</taxon>
        <taxon>Nocardia</taxon>
    </lineage>
</organism>
<gene>
    <name evidence="3" type="ORF">F5544_12735</name>
</gene>
<feature type="compositionally biased region" description="Low complexity" evidence="2">
    <location>
        <begin position="11"/>
        <end position="24"/>
    </location>
</feature>
<name>A0A6G9YBI1_9NOCA</name>
<protein>
    <submittedName>
        <fullName evidence="3">SDR family NAD(P)-dependent oxidoreductase</fullName>
    </submittedName>
</protein>
<evidence type="ECO:0000313" key="4">
    <source>
        <dbReference type="Proteomes" id="UP000503540"/>
    </source>
</evidence>
<keyword evidence="4" id="KW-1185">Reference proteome</keyword>
<dbReference type="PANTHER" id="PTHR43157:SF31">
    <property type="entry name" value="PHOSPHATIDYLINOSITOL-GLYCAN BIOSYNTHESIS CLASS F PROTEIN"/>
    <property type="match status" value="1"/>
</dbReference>
<dbReference type="GO" id="GO:0016491">
    <property type="term" value="F:oxidoreductase activity"/>
    <property type="evidence" value="ECO:0007669"/>
    <property type="project" value="UniProtKB-KW"/>
</dbReference>
<evidence type="ECO:0000256" key="2">
    <source>
        <dbReference type="SAM" id="MobiDB-lite"/>
    </source>
</evidence>
<dbReference type="InterPro" id="IPR002347">
    <property type="entry name" value="SDR_fam"/>
</dbReference>
<accession>A0A6G9YBI1</accession>
<feature type="region of interest" description="Disordered" evidence="2">
    <location>
        <begin position="302"/>
        <end position="327"/>
    </location>
</feature>
<reference evidence="3 4" key="1">
    <citation type="journal article" date="2019" name="ACS Chem. Biol.">
        <title>Identification and Mobilization of a Cryptic Antibiotic Biosynthesis Gene Locus from a Human-Pathogenic Nocardia Isolate.</title>
        <authorList>
            <person name="Herisse M."/>
            <person name="Ishida K."/>
            <person name="Porter J.L."/>
            <person name="Howden B."/>
            <person name="Hertweck C."/>
            <person name="Stinear T.P."/>
            <person name="Pidot S.J."/>
        </authorList>
    </citation>
    <scope>NUCLEOTIDE SEQUENCE [LARGE SCALE GENOMIC DNA]</scope>
    <source>
        <strain evidence="3 4">AUSMDU00012717</strain>
    </source>
</reference>
<dbReference type="PRINTS" id="PR00081">
    <property type="entry name" value="GDHRDH"/>
</dbReference>
<dbReference type="EMBL" id="CP046172">
    <property type="protein sequence ID" value="QIS10437.1"/>
    <property type="molecule type" value="Genomic_DNA"/>
</dbReference>